<sequence>MPTRTSPQQTVRPPRNNRTSQFSSPLPFLARLLVRLRNLCSTNMASYTLKQVIDKERFGSVSDEQLVELVYHQFKPVIERLKNVEQNIEGDDAHPQGLLTRTGVEGKSDEDNLTPSRYLFNEDYSEVNRTLTNVLAVRWLLDNDYSTFTCHQKEPIRLKSPTFNDFRELANHIRKEPDWLMALIVALVLGDVGKDHGLAKEVRARLKTTPEDMNHDTVLEKALELRIIDTPLDLLPAPRRDDVLRGVRLGAKLNIPQLAQGENVPGSLQCLQDLRGQESAFELKYLEIMFDVAGAGAHVDACGSVRMIEPVCQSFLLTYKILKRVISRKITIQEAYNQVLQNRGRILSEKGYPKLSTDDKQERALLRLYAMGRVADIDLAERFRKALLGLPDDHRAELIKELNQSGLEDEQAVILYYMPALFAELLRHTQQASEETQVKALTSLMGFMRRTYIGAKNAPGEMNLIIECDVSGAKSKIQAPGFPEDLTGLDEYTLPSLGSKDPQFW</sequence>
<dbReference type="STRING" id="1341132.A0A3F3QF32"/>
<reference evidence="2 3" key="1">
    <citation type="submission" date="2018-07" db="EMBL/GenBank/DDBJ databases">
        <title>The genomes of Aspergillus section Nigri reveals drivers in fungal speciation.</title>
        <authorList>
            <consortium name="DOE Joint Genome Institute"/>
            <person name="Vesth T.C."/>
            <person name="Nybo J."/>
            <person name="Theobald S."/>
            <person name="Brandl J."/>
            <person name="Frisvad J.C."/>
            <person name="Nielsen K.F."/>
            <person name="Lyhne E.K."/>
            <person name="Kogle M.E."/>
            <person name="Kuo A."/>
            <person name="Riley R."/>
            <person name="Clum A."/>
            <person name="Nolan M."/>
            <person name="Lipzen A."/>
            <person name="Salamov A."/>
            <person name="Henrissat B."/>
            <person name="Wiebenga A."/>
            <person name="De vries R.P."/>
            <person name="Grigoriev I.V."/>
            <person name="Mortensen U.H."/>
            <person name="Andersen M.R."/>
            <person name="Baker S.E."/>
        </authorList>
    </citation>
    <scope>NUCLEOTIDE SEQUENCE [LARGE SCALE GENOMIC DNA]</scope>
    <source>
        <strain evidence="2 3">CBS 139.54b</strain>
    </source>
</reference>
<name>A0A3F3QF32_9EURO</name>
<dbReference type="EMBL" id="KZ852035">
    <property type="protein sequence ID" value="RDH37512.1"/>
    <property type="molecule type" value="Genomic_DNA"/>
</dbReference>
<feature type="region of interest" description="Disordered" evidence="1">
    <location>
        <begin position="89"/>
        <end position="112"/>
    </location>
</feature>
<feature type="region of interest" description="Disordered" evidence="1">
    <location>
        <begin position="1"/>
        <end position="23"/>
    </location>
</feature>
<dbReference type="GeneID" id="38133244"/>
<organism evidence="2 3">
    <name type="scientific">Aspergillus welwitschiae</name>
    <dbReference type="NCBI Taxonomy" id="1341132"/>
    <lineage>
        <taxon>Eukaryota</taxon>
        <taxon>Fungi</taxon>
        <taxon>Dikarya</taxon>
        <taxon>Ascomycota</taxon>
        <taxon>Pezizomycotina</taxon>
        <taxon>Eurotiomycetes</taxon>
        <taxon>Eurotiomycetidae</taxon>
        <taxon>Eurotiales</taxon>
        <taxon>Aspergillaceae</taxon>
        <taxon>Aspergillus</taxon>
        <taxon>Aspergillus subgen. Circumdati</taxon>
    </lineage>
</organism>
<protein>
    <submittedName>
        <fullName evidence="2">Uncharacterized protein</fullName>
    </submittedName>
</protein>
<keyword evidence="3" id="KW-1185">Reference proteome</keyword>
<accession>A0A3F3QF32</accession>
<dbReference type="Proteomes" id="UP000253729">
    <property type="component" value="Unassembled WGS sequence"/>
</dbReference>
<evidence type="ECO:0000313" key="2">
    <source>
        <dbReference type="EMBL" id="RDH37512.1"/>
    </source>
</evidence>
<evidence type="ECO:0000256" key="1">
    <source>
        <dbReference type="SAM" id="MobiDB-lite"/>
    </source>
</evidence>
<dbReference type="RefSeq" id="XP_026630534.1">
    <property type="nucleotide sequence ID" value="XM_026764888.1"/>
</dbReference>
<dbReference type="InterPro" id="IPR049232">
    <property type="entry name" value="DUF6829"/>
</dbReference>
<gene>
    <name evidence="2" type="ORF">BDQ94DRAFT_136565</name>
</gene>
<evidence type="ECO:0000313" key="3">
    <source>
        <dbReference type="Proteomes" id="UP000253729"/>
    </source>
</evidence>
<dbReference type="AlphaFoldDB" id="A0A3F3QF32"/>
<proteinExistence type="predicted"/>
<dbReference type="Pfam" id="PF20717">
    <property type="entry name" value="DUF6829"/>
    <property type="match status" value="1"/>
</dbReference>